<reference evidence="2" key="1">
    <citation type="submission" date="2020-05" db="EMBL/GenBank/DDBJ databases">
        <authorList>
            <person name="Chiriac C."/>
            <person name="Salcher M."/>
            <person name="Ghai R."/>
            <person name="Kavagutti S V."/>
        </authorList>
    </citation>
    <scope>NUCLEOTIDE SEQUENCE</scope>
</reference>
<keyword evidence="1" id="KW-0812">Transmembrane</keyword>
<keyword evidence="1" id="KW-0472">Membrane</keyword>
<name>A0A6J7SMY1_9ZZZZ</name>
<evidence type="ECO:0000256" key="1">
    <source>
        <dbReference type="SAM" id="Phobius"/>
    </source>
</evidence>
<dbReference type="AlphaFoldDB" id="A0A6J7SMY1"/>
<sequence>MSALMWWLIPLLATVIAVSYAIYRGRPDRPMEGAEGMQTLKAFQDAMNRPLPPEDLLDPDELRT</sequence>
<feature type="transmembrane region" description="Helical" evidence="1">
    <location>
        <begin position="6"/>
        <end position="23"/>
    </location>
</feature>
<accession>A0A6J7SMY1</accession>
<protein>
    <submittedName>
        <fullName evidence="2">Unannotated protein</fullName>
    </submittedName>
</protein>
<organism evidence="2">
    <name type="scientific">freshwater metagenome</name>
    <dbReference type="NCBI Taxonomy" id="449393"/>
    <lineage>
        <taxon>unclassified sequences</taxon>
        <taxon>metagenomes</taxon>
        <taxon>ecological metagenomes</taxon>
    </lineage>
</organism>
<keyword evidence="1" id="KW-1133">Transmembrane helix</keyword>
<evidence type="ECO:0000313" key="2">
    <source>
        <dbReference type="EMBL" id="CAB5042306.1"/>
    </source>
</evidence>
<gene>
    <name evidence="2" type="ORF">UFOPK4237_01496</name>
</gene>
<proteinExistence type="predicted"/>
<dbReference type="EMBL" id="CAFBPZ010000133">
    <property type="protein sequence ID" value="CAB5042306.1"/>
    <property type="molecule type" value="Genomic_DNA"/>
</dbReference>